<accession>A0A1H6DZW5</accession>
<gene>
    <name evidence="2" type="ORF">SAMN05444920_10719</name>
</gene>
<proteinExistence type="predicted"/>
<keyword evidence="3" id="KW-1185">Reference proteome</keyword>
<evidence type="ECO:0000313" key="3">
    <source>
        <dbReference type="Proteomes" id="UP000236732"/>
    </source>
</evidence>
<evidence type="ECO:0000313" key="2">
    <source>
        <dbReference type="EMBL" id="SEG90393.1"/>
    </source>
</evidence>
<dbReference type="EMBL" id="FNVT01000007">
    <property type="protein sequence ID" value="SEG90393.1"/>
    <property type="molecule type" value="Genomic_DNA"/>
</dbReference>
<organism evidence="2 3">
    <name type="scientific">Nonomuraea solani</name>
    <dbReference type="NCBI Taxonomy" id="1144553"/>
    <lineage>
        <taxon>Bacteria</taxon>
        <taxon>Bacillati</taxon>
        <taxon>Actinomycetota</taxon>
        <taxon>Actinomycetes</taxon>
        <taxon>Streptosporangiales</taxon>
        <taxon>Streptosporangiaceae</taxon>
        <taxon>Nonomuraea</taxon>
    </lineage>
</organism>
<dbReference type="AlphaFoldDB" id="A0A1H6DZW5"/>
<evidence type="ECO:0000256" key="1">
    <source>
        <dbReference type="SAM" id="Phobius"/>
    </source>
</evidence>
<keyword evidence="1" id="KW-0812">Transmembrane</keyword>
<sequence length="181" mass="18397">MGFMTEFLSDVPLVTSQGGRGPGMFGRIVLVVLWLGLCVLPMVLAIGDLELATGRSGTPGTLRVVSCEDLGEGRYDCRGRFTPDSGQGAVEVSASPDSDAGDVLRAQLTPAGDRAVPAGAKGILAALTLPGVGLGGLGFLPYVVMYWLGARRGRGAAVTWGLLVTAAGGALMLAGMVAAYS</sequence>
<dbReference type="Proteomes" id="UP000236732">
    <property type="component" value="Unassembled WGS sequence"/>
</dbReference>
<feature type="transmembrane region" description="Helical" evidence="1">
    <location>
        <begin position="160"/>
        <end position="180"/>
    </location>
</feature>
<keyword evidence="1" id="KW-0472">Membrane</keyword>
<reference evidence="2 3" key="1">
    <citation type="submission" date="2016-10" db="EMBL/GenBank/DDBJ databases">
        <authorList>
            <person name="de Groot N.N."/>
        </authorList>
    </citation>
    <scope>NUCLEOTIDE SEQUENCE [LARGE SCALE GENOMIC DNA]</scope>
    <source>
        <strain evidence="2 3">CGMCC 4.7037</strain>
    </source>
</reference>
<feature type="transmembrane region" description="Helical" evidence="1">
    <location>
        <begin position="28"/>
        <end position="47"/>
    </location>
</feature>
<keyword evidence="1" id="KW-1133">Transmembrane helix</keyword>
<feature type="transmembrane region" description="Helical" evidence="1">
    <location>
        <begin position="123"/>
        <end position="148"/>
    </location>
</feature>
<name>A0A1H6DZW5_9ACTN</name>
<protein>
    <submittedName>
        <fullName evidence="2">Uncharacterized protein</fullName>
    </submittedName>
</protein>